<dbReference type="STRING" id="1618023.UH38_13125"/>
<reference evidence="1 2" key="1">
    <citation type="submission" date="2015-02" db="EMBL/GenBank/DDBJ databases">
        <title>Draft genome of a novel marine cyanobacterium (Chroococcales) isolated from South Atlantic Ocean.</title>
        <authorList>
            <person name="Rigonato J."/>
            <person name="Alvarenga D.O."/>
            <person name="Branco L.H."/>
            <person name="Varani A.M."/>
            <person name="Brandini F.P."/>
            <person name="Fiore M.F."/>
        </authorList>
    </citation>
    <scope>NUCLEOTIDE SEQUENCE [LARGE SCALE GENOMIC DNA]</scope>
    <source>
        <strain evidence="1 2">CENA595</strain>
    </source>
</reference>
<keyword evidence="2" id="KW-1185">Reference proteome</keyword>
<protein>
    <submittedName>
        <fullName evidence="1">Uncharacterized protein</fullName>
    </submittedName>
</protein>
<dbReference type="OrthoDB" id="491027at2"/>
<dbReference type="AlphaFoldDB" id="A0A0D8ZR88"/>
<name>A0A0D8ZR88_9CYAN</name>
<evidence type="ECO:0000313" key="2">
    <source>
        <dbReference type="Proteomes" id="UP000032452"/>
    </source>
</evidence>
<sequence length="207" mass="22795">MATHCKLDDTQATVYINYPIQETLKFKECPIEISVTVNNTGNNTVSIVCDYEQNHEHHPNYVVTWTDSEGVSTDRYSLRLVVCSSGNCGAASPNRYGESFYAMHIVKNGIDTGNHFHPTGVYSASIQSVDYSGVGEYTFIVTDNKGSTLTRIYQSSPQYTVTCDDECPPGTTKCLSTNYPGYCCLPCKEIAGEIKAIASQVRRLNNG</sequence>
<dbReference type="EMBL" id="JYON01000013">
    <property type="protein sequence ID" value="KJH71230.1"/>
    <property type="molecule type" value="Genomic_DNA"/>
</dbReference>
<proteinExistence type="predicted"/>
<gene>
    <name evidence="1" type="ORF">UH38_13125</name>
</gene>
<evidence type="ECO:0000313" key="1">
    <source>
        <dbReference type="EMBL" id="KJH71230.1"/>
    </source>
</evidence>
<dbReference type="Proteomes" id="UP000032452">
    <property type="component" value="Unassembled WGS sequence"/>
</dbReference>
<organism evidence="1 2">
    <name type="scientific">Aliterella atlantica CENA595</name>
    <dbReference type="NCBI Taxonomy" id="1618023"/>
    <lineage>
        <taxon>Bacteria</taxon>
        <taxon>Bacillati</taxon>
        <taxon>Cyanobacteriota</taxon>
        <taxon>Cyanophyceae</taxon>
        <taxon>Chroococcidiopsidales</taxon>
        <taxon>Aliterellaceae</taxon>
        <taxon>Aliterella</taxon>
    </lineage>
</organism>
<dbReference type="RefSeq" id="WP_045055121.1">
    <property type="nucleotide sequence ID" value="NZ_CAWMDP010000056.1"/>
</dbReference>
<comment type="caution">
    <text evidence="1">The sequence shown here is derived from an EMBL/GenBank/DDBJ whole genome shotgun (WGS) entry which is preliminary data.</text>
</comment>
<accession>A0A0D8ZR88</accession>